<evidence type="ECO:0000256" key="1">
    <source>
        <dbReference type="ARBA" id="ARBA00022747"/>
    </source>
</evidence>
<dbReference type="InterPro" id="IPR044946">
    <property type="entry name" value="Restrct_endonuc_typeI_TRD_sf"/>
</dbReference>
<keyword evidence="1" id="KW-0680">Restriction system</keyword>
<dbReference type="AlphaFoldDB" id="A0A1C9JBS7"/>
<evidence type="ECO:0000256" key="2">
    <source>
        <dbReference type="ARBA" id="ARBA00023125"/>
    </source>
</evidence>
<name>A0A1C9JBS7_9CHLO</name>
<reference evidence="3" key="2">
    <citation type="submission" date="2016-08" db="EMBL/GenBank/DDBJ databases">
        <authorList>
            <person name="Seilhamer J.J."/>
        </authorList>
    </citation>
    <scope>NUCLEOTIDE SEQUENCE</scope>
</reference>
<dbReference type="InterPro" id="IPR052021">
    <property type="entry name" value="Type-I_RS_S_subunit"/>
</dbReference>
<dbReference type="PANTHER" id="PTHR30408:SF12">
    <property type="entry name" value="TYPE I RESTRICTION ENZYME MJAVIII SPECIFICITY SUBUNIT"/>
    <property type="match status" value="1"/>
</dbReference>
<reference evidence="3" key="1">
    <citation type="journal article" date="2016" name="Genome Biol. Evol.">
        <title>Evolutionary Dynamics of Chloroplast Genomes in Low Light: A Case Study of the Endolithic Green Alga Ostreobium quekettii.</title>
        <authorList>
            <person name="R Marcelino V."/>
            <person name="Cremen M.C."/>
            <person name="Jackson C.J."/>
            <person name="Larkum A.A."/>
            <person name="Verbruggen H."/>
        </authorList>
    </citation>
    <scope>NUCLEOTIDE SEQUENCE</scope>
</reference>
<keyword evidence="3" id="KW-0934">Plastid</keyword>
<organism evidence="3">
    <name type="scientific">Caulerpa cliftonii</name>
    <dbReference type="NCBI Taxonomy" id="1004391"/>
    <lineage>
        <taxon>Eukaryota</taxon>
        <taxon>Viridiplantae</taxon>
        <taxon>Chlorophyta</taxon>
        <taxon>core chlorophytes</taxon>
        <taxon>Ulvophyceae</taxon>
        <taxon>TCBD clade</taxon>
        <taxon>Bryopsidales</taxon>
        <taxon>Halimedineae</taxon>
        <taxon>Caulerpaceae</taxon>
        <taxon>Caulerpa</taxon>
    </lineage>
</organism>
<sequence>MFQKNGINKEGRASMKHFPLRGAFDNLKYIKRDLITHREVIKNTVTEATIEMTRSGKSGISSNIPSDLIHGVASAFLINIHVNLEKVNQYYLVAYLNSRLGQLQLERISSGPLLTNICSSDLNKVLVILPSMKIQNTIGNKIKKAVDAKTEARKKIQNADMEIHNLIKPDHDPMGHLAG</sequence>
<dbReference type="GO" id="GO:0003677">
    <property type="term" value="F:DNA binding"/>
    <property type="evidence" value="ECO:0007669"/>
    <property type="project" value="UniProtKB-KW"/>
</dbReference>
<geneLocation type="chloroplast" evidence="3"/>
<dbReference type="GO" id="GO:0009307">
    <property type="term" value="P:DNA restriction-modification system"/>
    <property type="evidence" value="ECO:0007669"/>
    <property type="project" value="UniProtKB-KW"/>
</dbReference>
<protein>
    <recommendedName>
        <fullName evidence="4">Type I restriction modification DNA specificity domain-containing protein</fullName>
    </recommendedName>
</protein>
<dbReference type="GeneID" id="29288807"/>
<proteinExistence type="predicted"/>
<keyword evidence="2" id="KW-0238">DNA-binding</keyword>
<accession>A0A1C9JBS7</accession>
<evidence type="ECO:0000313" key="3">
    <source>
        <dbReference type="EMBL" id="AOP19297.1"/>
    </source>
</evidence>
<gene>
    <name evidence="3" type="primary">orf179</name>
</gene>
<dbReference type="EMBL" id="KX808498">
    <property type="protein sequence ID" value="AOP19297.1"/>
    <property type="molecule type" value="Genomic_DNA"/>
</dbReference>
<dbReference type="Gene3D" id="3.90.220.20">
    <property type="entry name" value="DNA methylase specificity domains"/>
    <property type="match status" value="1"/>
</dbReference>
<dbReference type="PANTHER" id="PTHR30408">
    <property type="entry name" value="TYPE-1 RESTRICTION ENZYME ECOKI SPECIFICITY PROTEIN"/>
    <property type="match status" value="1"/>
</dbReference>
<dbReference type="SUPFAM" id="SSF116734">
    <property type="entry name" value="DNA methylase specificity domain"/>
    <property type="match status" value="1"/>
</dbReference>
<dbReference type="RefSeq" id="YP_009306393.1">
    <property type="nucleotide sequence ID" value="NC_031368.1"/>
</dbReference>
<keyword evidence="3" id="KW-0150">Chloroplast</keyword>
<evidence type="ECO:0008006" key="4">
    <source>
        <dbReference type="Google" id="ProtNLM"/>
    </source>
</evidence>